<evidence type="ECO:0000256" key="1">
    <source>
        <dbReference type="SAM" id="Phobius"/>
    </source>
</evidence>
<dbReference type="Proteomes" id="UP001240150">
    <property type="component" value="Chromosome"/>
</dbReference>
<keyword evidence="1" id="KW-0812">Transmembrane</keyword>
<organism evidence="3 4">
    <name type="scientific">Actinoplanes oblitus</name>
    <dbReference type="NCBI Taxonomy" id="3040509"/>
    <lineage>
        <taxon>Bacteria</taxon>
        <taxon>Bacillati</taxon>
        <taxon>Actinomycetota</taxon>
        <taxon>Actinomycetes</taxon>
        <taxon>Micromonosporales</taxon>
        <taxon>Micromonosporaceae</taxon>
        <taxon>Actinoplanes</taxon>
    </lineage>
</organism>
<dbReference type="EMBL" id="CP126980">
    <property type="protein sequence ID" value="WIM94471.1"/>
    <property type="molecule type" value="Genomic_DNA"/>
</dbReference>
<evidence type="ECO:0000259" key="2">
    <source>
        <dbReference type="Pfam" id="PF02557"/>
    </source>
</evidence>
<keyword evidence="4" id="KW-1185">Reference proteome</keyword>
<dbReference type="Gene3D" id="3.30.1380.10">
    <property type="match status" value="1"/>
</dbReference>
<feature type="transmembrane region" description="Helical" evidence="1">
    <location>
        <begin position="20"/>
        <end position="39"/>
    </location>
</feature>
<gene>
    <name evidence="3" type="ORF">ACTOB_006495</name>
</gene>
<dbReference type="InterPro" id="IPR009045">
    <property type="entry name" value="Zn_M74/Hedgehog-like"/>
</dbReference>
<dbReference type="Pfam" id="PF02557">
    <property type="entry name" value="VanY"/>
    <property type="match status" value="1"/>
</dbReference>
<feature type="domain" description="D-alanyl-D-alanine carboxypeptidase-like core" evidence="2">
    <location>
        <begin position="78"/>
        <end position="156"/>
    </location>
</feature>
<protein>
    <submittedName>
        <fullName evidence="3">D-alanyl-D-alanine carboxypeptidase family protein</fullName>
    </submittedName>
</protein>
<keyword evidence="3" id="KW-0645">Protease</keyword>
<keyword evidence="3" id="KW-0121">Carboxypeptidase</keyword>
<keyword evidence="1" id="KW-0472">Membrane</keyword>
<keyword evidence="3" id="KW-0378">Hydrolase</keyword>
<dbReference type="RefSeq" id="WP_284915679.1">
    <property type="nucleotide sequence ID" value="NZ_CP126980.1"/>
</dbReference>
<name>A0ABY8WBG6_9ACTN</name>
<sequence>MSRIRTARTTTRETTGPGVVGLAAVALVLGILVSLSAGFTGVSIGDLVHGRGGPVAEGDGGLPDSATVFDDRYPGVANLDPELLHALRAAAADAARAGVTFQVSSGWRARAYQERLLREAKVKYGSEREAARWVAPADKSAHVAGHAVDLVSSDGGAWLAAHGAGYGLCQIYRNEPWHHELRAAAIEHGCPAMYADASEDPRMR</sequence>
<keyword evidence="1" id="KW-1133">Transmembrane helix</keyword>
<accession>A0ABY8WBG6</accession>
<dbReference type="GO" id="GO:0004180">
    <property type="term" value="F:carboxypeptidase activity"/>
    <property type="evidence" value="ECO:0007669"/>
    <property type="project" value="UniProtKB-KW"/>
</dbReference>
<evidence type="ECO:0000313" key="4">
    <source>
        <dbReference type="Proteomes" id="UP001240150"/>
    </source>
</evidence>
<evidence type="ECO:0000313" key="3">
    <source>
        <dbReference type="EMBL" id="WIM94471.1"/>
    </source>
</evidence>
<proteinExistence type="predicted"/>
<reference evidence="3 4" key="1">
    <citation type="submission" date="2023-06" db="EMBL/GenBank/DDBJ databases">
        <authorList>
            <person name="Yushchuk O."/>
            <person name="Binda E."/>
            <person name="Ruckert-Reed C."/>
            <person name="Fedorenko V."/>
            <person name="Kalinowski J."/>
            <person name="Marinelli F."/>
        </authorList>
    </citation>
    <scope>NUCLEOTIDE SEQUENCE [LARGE SCALE GENOMIC DNA]</scope>
    <source>
        <strain evidence="3 4">NRRL 3884</strain>
    </source>
</reference>
<dbReference type="SUPFAM" id="SSF55166">
    <property type="entry name" value="Hedgehog/DD-peptidase"/>
    <property type="match status" value="1"/>
</dbReference>
<dbReference type="InterPro" id="IPR003709">
    <property type="entry name" value="VanY-like_core_dom"/>
</dbReference>